<accession>A0AAJ1BFC3</accession>
<evidence type="ECO:0000313" key="3">
    <source>
        <dbReference type="Proteomes" id="UP001297581"/>
    </source>
</evidence>
<dbReference type="Gene3D" id="3.40.30.10">
    <property type="entry name" value="Glutaredoxin"/>
    <property type="match status" value="1"/>
</dbReference>
<reference evidence="2 3" key="1">
    <citation type="submission" date="2022-02" db="EMBL/GenBank/DDBJ databases">
        <title>The genome sequence of Shewanella sp. 3B26.</title>
        <authorList>
            <person name="Du J."/>
        </authorList>
    </citation>
    <scope>NUCLEOTIDE SEQUENCE [LARGE SCALE GENOMIC DNA]</scope>
    <source>
        <strain evidence="2 3">3B26</strain>
    </source>
</reference>
<evidence type="ECO:0000313" key="2">
    <source>
        <dbReference type="EMBL" id="MCH4293739.1"/>
    </source>
</evidence>
<sequence length="288" mass="30881">MQGTNPGEALAVVELSRDNIQQVLEQSLTGPVIISFYAPSHPQSVAMNDTLARLIQGRCPLALVNCEAEMEIASYFRIQALPTVLVMSQGQPVDGFAGEKADADIGAILEQHLPPAWKQTLQDAKGLLASGDAEAAYTMLKGIETEAQAAGAEFQLAMADAELANGEIGGAEVRLGTIGLADQDGYYQSLKAKLALAKEAADTPEIRELQQKFNADPDNALLRIELARAFAQAKREEEALGLLFDVLAQDLNCQGGDVKQAFMDILTAMGQGSALANQFRRKLYGLLY</sequence>
<gene>
    <name evidence="2" type="ORF">MJ923_05410</name>
</gene>
<proteinExistence type="predicted"/>
<evidence type="ECO:0000259" key="1">
    <source>
        <dbReference type="Pfam" id="PF00085"/>
    </source>
</evidence>
<dbReference type="InterPro" id="IPR013766">
    <property type="entry name" value="Thioredoxin_domain"/>
</dbReference>
<organism evidence="2 3">
    <name type="scientific">Shewanella zhuhaiensis</name>
    <dbReference type="NCBI Taxonomy" id="2919576"/>
    <lineage>
        <taxon>Bacteria</taxon>
        <taxon>Pseudomonadati</taxon>
        <taxon>Pseudomonadota</taxon>
        <taxon>Gammaproteobacteria</taxon>
        <taxon>Alteromonadales</taxon>
        <taxon>Shewanellaceae</taxon>
        <taxon>Shewanella</taxon>
    </lineage>
</organism>
<keyword evidence="3" id="KW-1185">Reference proteome</keyword>
<dbReference type="GO" id="GO:0006950">
    <property type="term" value="P:response to stress"/>
    <property type="evidence" value="ECO:0007669"/>
    <property type="project" value="UniProtKB-ARBA"/>
</dbReference>
<dbReference type="EMBL" id="JAKUDL010000001">
    <property type="protein sequence ID" value="MCH4293739.1"/>
    <property type="molecule type" value="Genomic_DNA"/>
</dbReference>
<comment type="caution">
    <text evidence="2">The sequence shown here is derived from an EMBL/GenBank/DDBJ whole genome shotgun (WGS) entry which is preliminary data.</text>
</comment>
<name>A0AAJ1BFC3_9GAMM</name>
<dbReference type="Proteomes" id="UP001297581">
    <property type="component" value="Unassembled WGS sequence"/>
</dbReference>
<protein>
    <submittedName>
        <fullName evidence="2">Tetratricopeptide repeat protein</fullName>
    </submittedName>
</protein>
<dbReference type="SUPFAM" id="SSF52833">
    <property type="entry name" value="Thioredoxin-like"/>
    <property type="match status" value="1"/>
</dbReference>
<feature type="domain" description="Thioredoxin" evidence="1">
    <location>
        <begin position="12"/>
        <end position="109"/>
    </location>
</feature>
<dbReference type="Pfam" id="PF14561">
    <property type="entry name" value="TPR_20"/>
    <property type="match status" value="1"/>
</dbReference>
<dbReference type="InterPro" id="IPR036249">
    <property type="entry name" value="Thioredoxin-like_sf"/>
</dbReference>
<dbReference type="Gene3D" id="1.25.40.10">
    <property type="entry name" value="Tetratricopeptide repeat domain"/>
    <property type="match status" value="2"/>
</dbReference>
<dbReference type="AlphaFoldDB" id="A0AAJ1BFC3"/>
<dbReference type="Pfam" id="PF00085">
    <property type="entry name" value="Thioredoxin"/>
    <property type="match status" value="1"/>
</dbReference>
<dbReference type="CDD" id="cd02956">
    <property type="entry name" value="ybbN"/>
    <property type="match status" value="1"/>
</dbReference>
<dbReference type="RefSeq" id="WP_240590187.1">
    <property type="nucleotide sequence ID" value="NZ_JAKUDL010000001.1"/>
</dbReference>
<dbReference type="InterPro" id="IPR011990">
    <property type="entry name" value="TPR-like_helical_dom_sf"/>
</dbReference>
<dbReference type="Pfam" id="PF14559">
    <property type="entry name" value="TPR_19"/>
    <property type="match status" value="1"/>
</dbReference>